<dbReference type="GO" id="GO:0003700">
    <property type="term" value="F:DNA-binding transcription factor activity"/>
    <property type="evidence" value="ECO:0007669"/>
    <property type="project" value="TreeGrafter"/>
</dbReference>
<feature type="domain" description="HTH tetR-type" evidence="5">
    <location>
        <begin position="9"/>
        <end position="69"/>
    </location>
</feature>
<feature type="DNA-binding region" description="H-T-H motif" evidence="4">
    <location>
        <begin position="32"/>
        <end position="51"/>
    </location>
</feature>
<dbReference type="PROSITE" id="PS01081">
    <property type="entry name" value="HTH_TETR_1"/>
    <property type="match status" value="1"/>
</dbReference>
<gene>
    <name evidence="6" type="ORF">KD146_09550</name>
</gene>
<dbReference type="Pfam" id="PF00440">
    <property type="entry name" value="TetR_N"/>
    <property type="match status" value="1"/>
</dbReference>
<dbReference type="InterPro" id="IPR036271">
    <property type="entry name" value="Tet_transcr_reg_TetR-rel_C_sf"/>
</dbReference>
<evidence type="ECO:0000256" key="1">
    <source>
        <dbReference type="ARBA" id="ARBA00023015"/>
    </source>
</evidence>
<keyword evidence="3" id="KW-0804">Transcription</keyword>
<accession>A0A942IE35</accession>
<dbReference type="Proteomes" id="UP000678281">
    <property type="component" value="Unassembled WGS sequence"/>
</dbReference>
<comment type="caution">
    <text evidence="6">The sequence shown here is derived from an EMBL/GenBank/DDBJ whole genome shotgun (WGS) entry which is preliminary data.</text>
</comment>
<dbReference type="SUPFAM" id="SSF46689">
    <property type="entry name" value="Homeodomain-like"/>
    <property type="match status" value="1"/>
</dbReference>
<dbReference type="SUPFAM" id="SSF48498">
    <property type="entry name" value="Tetracyclin repressor-like, C-terminal domain"/>
    <property type="match status" value="1"/>
</dbReference>
<dbReference type="AlphaFoldDB" id="A0A942IE35"/>
<evidence type="ECO:0000313" key="6">
    <source>
        <dbReference type="EMBL" id="MBS3848935.1"/>
    </source>
</evidence>
<evidence type="ECO:0000313" key="7">
    <source>
        <dbReference type="Proteomes" id="UP000678281"/>
    </source>
</evidence>
<evidence type="ECO:0000256" key="2">
    <source>
        <dbReference type="ARBA" id="ARBA00023125"/>
    </source>
</evidence>
<dbReference type="InterPro" id="IPR001647">
    <property type="entry name" value="HTH_TetR"/>
</dbReference>
<dbReference type="FunFam" id="1.10.10.60:FF:000141">
    <property type="entry name" value="TetR family transcriptional regulator"/>
    <property type="match status" value="1"/>
</dbReference>
<dbReference type="PRINTS" id="PR00455">
    <property type="entry name" value="HTHTETR"/>
</dbReference>
<evidence type="ECO:0000256" key="3">
    <source>
        <dbReference type="ARBA" id="ARBA00023163"/>
    </source>
</evidence>
<proteinExistence type="predicted"/>
<dbReference type="RefSeq" id="WP_212658444.1">
    <property type="nucleotide sequence ID" value="NZ_JAGXTP010000001.1"/>
</dbReference>
<name>A0A942IE35_9HYPH</name>
<dbReference type="InterPro" id="IPR050109">
    <property type="entry name" value="HTH-type_TetR-like_transc_reg"/>
</dbReference>
<evidence type="ECO:0000256" key="4">
    <source>
        <dbReference type="PROSITE-ProRule" id="PRU00335"/>
    </source>
</evidence>
<dbReference type="PANTHER" id="PTHR30055">
    <property type="entry name" value="HTH-TYPE TRANSCRIPTIONAL REGULATOR RUTR"/>
    <property type="match status" value="1"/>
</dbReference>
<dbReference type="EMBL" id="JAGXTP010000001">
    <property type="protein sequence ID" value="MBS3848935.1"/>
    <property type="molecule type" value="Genomic_DNA"/>
</dbReference>
<dbReference type="GO" id="GO:0000976">
    <property type="term" value="F:transcription cis-regulatory region binding"/>
    <property type="evidence" value="ECO:0007669"/>
    <property type="project" value="TreeGrafter"/>
</dbReference>
<dbReference type="PROSITE" id="PS50977">
    <property type="entry name" value="HTH_TETR_2"/>
    <property type="match status" value="1"/>
</dbReference>
<evidence type="ECO:0000259" key="5">
    <source>
        <dbReference type="PROSITE" id="PS50977"/>
    </source>
</evidence>
<protein>
    <submittedName>
        <fullName evidence="6">TetR/AcrR family transcriptional regulator</fullName>
    </submittedName>
</protein>
<keyword evidence="7" id="KW-1185">Reference proteome</keyword>
<keyword evidence="1" id="KW-0805">Transcription regulation</keyword>
<keyword evidence="2 4" id="KW-0238">DNA-binding</keyword>
<dbReference type="PANTHER" id="PTHR30055:SF234">
    <property type="entry name" value="HTH-TYPE TRANSCRIPTIONAL REGULATOR BETI"/>
    <property type="match status" value="1"/>
</dbReference>
<dbReference type="InterPro" id="IPR023772">
    <property type="entry name" value="DNA-bd_HTH_TetR-type_CS"/>
</dbReference>
<organism evidence="6 7">
    <name type="scientific">Devosia litorisediminis</name>
    <dbReference type="NCBI Taxonomy" id="2829817"/>
    <lineage>
        <taxon>Bacteria</taxon>
        <taxon>Pseudomonadati</taxon>
        <taxon>Pseudomonadota</taxon>
        <taxon>Alphaproteobacteria</taxon>
        <taxon>Hyphomicrobiales</taxon>
        <taxon>Devosiaceae</taxon>
        <taxon>Devosia</taxon>
    </lineage>
</organism>
<reference evidence="6" key="1">
    <citation type="submission" date="2021-04" db="EMBL/GenBank/DDBJ databases">
        <title>Devosia litorisediminis sp. nov., isolated from a sand dune.</title>
        <authorList>
            <person name="Park S."/>
            <person name="Yoon J.-H."/>
        </authorList>
    </citation>
    <scope>NUCLEOTIDE SEQUENCE</scope>
    <source>
        <strain evidence="6">BSSL-BM10</strain>
    </source>
</reference>
<dbReference type="Gene3D" id="1.10.357.10">
    <property type="entry name" value="Tetracycline Repressor, domain 2"/>
    <property type="match status" value="1"/>
</dbReference>
<dbReference type="InterPro" id="IPR009057">
    <property type="entry name" value="Homeodomain-like_sf"/>
</dbReference>
<sequence>MARTVKHPEVRRAELVGAARSLFFERGYDATSVDEIIARAGVSKGAFYYYFPSKGAVLEALAEQMAEEAAVNIRPILTDDTLNGFERLQQFLRLNQRLKAEQAPETLALFEALFHPQNLALHHHVFTRVSRVMNPIMATILQQGMDDGSFLPGDPLAIAEVLLGISSTTHEAVAGLVGADSEEAFKAAAAAFQRRWLTQGVIADRILGLPEGSTEFVEPGFAEAFFAGWRQARAQRSATRGNFAEDVDRF</sequence>